<dbReference type="AlphaFoldDB" id="A0A8K0TLL0"/>
<evidence type="ECO:0000256" key="1">
    <source>
        <dbReference type="ARBA" id="ARBA00004123"/>
    </source>
</evidence>
<dbReference type="GO" id="GO:0031298">
    <property type="term" value="C:replication fork protection complex"/>
    <property type="evidence" value="ECO:0007669"/>
    <property type="project" value="TreeGrafter"/>
</dbReference>
<name>A0A8K0TLL0_9PEZI</name>
<evidence type="ECO:0000256" key="8">
    <source>
        <dbReference type="SAM" id="MobiDB-lite"/>
    </source>
</evidence>
<dbReference type="EMBL" id="JAGPXD010000003">
    <property type="protein sequence ID" value="KAH7362618.1"/>
    <property type="molecule type" value="Genomic_DNA"/>
</dbReference>
<feature type="region of interest" description="Disordered" evidence="8">
    <location>
        <begin position="312"/>
        <end position="346"/>
    </location>
</feature>
<dbReference type="GO" id="GO:0000076">
    <property type="term" value="P:DNA replication checkpoint signaling"/>
    <property type="evidence" value="ECO:0007669"/>
    <property type="project" value="TreeGrafter"/>
</dbReference>
<keyword evidence="6" id="KW-0469">Meiosis</keyword>
<dbReference type="Proteomes" id="UP000813385">
    <property type="component" value="Unassembled WGS sequence"/>
</dbReference>
<reference evidence="10" key="1">
    <citation type="journal article" date="2021" name="Nat. Commun.">
        <title>Genetic determinants of endophytism in the Arabidopsis root mycobiome.</title>
        <authorList>
            <person name="Mesny F."/>
            <person name="Miyauchi S."/>
            <person name="Thiergart T."/>
            <person name="Pickel B."/>
            <person name="Atanasova L."/>
            <person name="Karlsson M."/>
            <person name="Huettel B."/>
            <person name="Barry K.W."/>
            <person name="Haridas S."/>
            <person name="Chen C."/>
            <person name="Bauer D."/>
            <person name="Andreopoulos W."/>
            <person name="Pangilinan J."/>
            <person name="LaButti K."/>
            <person name="Riley R."/>
            <person name="Lipzen A."/>
            <person name="Clum A."/>
            <person name="Drula E."/>
            <person name="Henrissat B."/>
            <person name="Kohler A."/>
            <person name="Grigoriev I.V."/>
            <person name="Martin F.M."/>
            <person name="Hacquard S."/>
        </authorList>
    </citation>
    <scope>NUCLEOTIDE SEQUENCE</scope>
    <source>
        <strain evidence="10">MPI-CAGE-AT-0016</strain>
    </source>
</reference>
<dbReference type="InterPro" id="IPR006906">
    <property type="entry name" value="Timeless_N"/>
</dbReference>
<evidence type="ECO:0000256" key="2">
    <source>
        <dbReference type="ARBA" id="ARBA00008174"/>
    </source>
</evidence>
<feature type="compositionally biased region" description="Low complexity" evidence="8">
    <location>
        <begin position="1060"/>
        <end position="1069"/>
    </location>
</feature>
<feature type="compositionally biased region" description="Basic and acidic residues" evidence="8">
    <location>
        <begin position="972"/>
        <end position="988"/>
    </location>
</feature>
<evidence type="ECO:0000256" key="7">
    <source>
        <dbReference type="ARBA" id="ARBA00023306"/>
    </source>
</evidence>
<gene>
    <name evidence="10" type="ORF">B0T11DRAFT_256040</name>
</gene>
<evidence type="ECO:0000313" key="10">
    <source>
        <dbReference type="EMBL" id="KAH7362618.1"/>
    </source>
</evidence>
<evidence type="ECO:0000256" key="3">
    <source>
        <dbReference type="ARBA" id="ARBA00021529"/>
    </source>
</evidence>
<feature type="domain" description="Timeless N-terminal" evidence="9">
    <location>
        <begin position="33"/>
        <end position="302"/>
    </location>
</feature>
<protein>
    <recommendedName>
        <fullName evidence="3">Topoisomerase 1-associated factor 1</fullName>
    </recommendedName>
</protein>
<dbReference type="GO" id="GO:0043111">
    <property type="term" value="P:replication fork arrest"/>
    <property type="evidence" value="ECO:0007669"/>
    <property type="project" value="TreeGrafter"/>
</dbReference>
<dbReference type="GO" id="GO:0051321">
    <property type="term" value="P:meiotic cell cycle"/>
    <property type="evidence" value="ECO:0007669"/>
    <property type="project" value="UniProtKB-KW"/>
</dbReference>
<dbReference type="GO" id="GO:0006281">
    <property type="term" value="P:DNA repair"/>
    <property type="evidence" value="ECO:0007669"/>
    <property type="project" value="TreeGrafter"/>
</dbReference>
<dbReference type="PANTHER" id="PTHR22940:SF4">
    <property type="entry name" value="PROTEIN TIMELESS HOMOLOG"/>
    <property type="match status" value="1"/>
</dbReference>
<keyword evidence="7" id="KW-0131">Cell cycle</keyword>
<dbReference type="Pfam" id="PF04821">
    <property type="entry name" value="TIMELESS"/>
    <property type="match status" value="1"/>
</dbReference>
<organism evidence="10 11">
    <name type="scientific">Plectosphaerella cucumerina</name>
    <dbReference type="NCBI Taxonomy" id="40658"/>
    <lineage>
        <taxon>Eukaryota</taxon>
        <taxon>Fungi</taxon>
        <taxon>Dikarya</taxon>
        <taxon>Ascomycota</taxon>
        <taxon>Pezizomycotina</taxon>
        <taxon>Sordariomycetes</taxon>
        <taxon>Hypocreomycetidae</taxon>
        <taxon>Glomerellales</taxon>
        <taxon>Plectosphaerellaceae</taxon>
        <taxon>Plectosphaerella</taxon>
    </lineage>
</organism>
<feature type="compositionally biased region" description="Basic and acidic residues" evidence="8">
    <location>
        <begin position="1006"/>
        <end position="1019"/>
    </location>
</feature>
<accession>A0A8K0TLL0</accession>
<evidence type="ECO:0000256" key="4">
    <source>
        <dbReference type="ARBA" id="ARBA00022880"/>
    </source>
</evidence>
<dbReference type="GO" id="GO:0003677">
    <property type="term" value="F:DNA binding"/>
    <property type="evidence" value="ECO:0007669"/>
    <property type="project" value="TreeGrafter"/>
</dbReference>
<feature type="compositionally biased region" description="Acidic residues" evidence="8">
    <location>
        <begin position="1114"/>
        <end position="1123"/>
    </location>
</feature>
<sequence length="1146" mass="129789">MELADGSTDVVHPEVRAHINSLASALGGFDDGQYRLGDDAYEVLRDLKKWIRFYDEKTNRMDVARCIAEANLVDGDLLHILASWPENATENKFRARMALACLEIMVPLTWPMERDPERTTINHHRHMPVLQLAQVAYKRAIINFDGARILHTAVRVALPSMAMSIGDRSARDQGIIKLMLFFLRNVAMIEPPPNVTYEGDESQISRSATIDAFSYQDIFIVLLTLCSNMGEDFRTEDVAVMEIIYHLVKRVDVSQLFMSEQQLNKTKAQELATMMSKETAMLKAYNRNGPTRHNRFGTMLWVKRDGGKMSAVSGQGALADSATRQQKMDDSKTFRPPRKARRKDVELESKDLGALPKLNARANDQLKGFVEEFLDSGFNPLFEHVRKSIDREAPHVLSYHRRQYMYLVAWFLEAERARRASRARAKPAAASAEEVGSFNLVAGVLNQSMFITLSRTMSEAWEHKDWPELTAVMKCFTQILLTVQEMYESPLDEDQEIAENTLSRLFYEDATHDLIANVMRQYKDQGFDYLDASTELTHHFLRILEAYSKQNVDMQVRSRRRTRRTKKKADAAAAGVVEGAVVNPEEDDSADDAQQAEKTSKERKFDFQRFCARFTPQGVVDTFVAFTKFYKDLNDAQLKRAHRYFYRLAFKQDMSVMLFRVDIIHLLHGMIKGPEPLTRSSGMYKEWEELSKQVLRKCFKKIEERPVLLIEMLFSKIPATAHYLEYGFEKQTLSTTTPRPAAELEFKYTEDREQQIAIIVGALLDKNQADHIMWVKNALTQAEEERRVLQAADVAIMSVENPEEEGAAAAEGEKPAPSYLPFTVRPDNDARQTAMFKNGHLRLLMRLAGMQKLGATAEETPQTMWVFPEEATPDDMKDTLELIKKAEFSPPTYEEGVLAEHQLRRKTVSRKKASFDDDDGEDGDVEALFPAGGPTERKVVDGQKKKKKLSRRKRRQDEGGSGAEQEPDDEAAAERAQRRREKEMEKAAKIKSQLYVTVSDDESDEERDREFFAREEAQRRQQAKLTEGAAAAPPAAKGKRTKKKAEPVLLALDGDDDDLLATTLGTGRESGSESESEGEDTPPSSPARASSEGSGRTKRKGTEDVETAGPDVAMADEEDEDEVVGVSRVRKRQRIKGGFVDSSDEE</sequence>
<evidence type="ECO:0000259" key="9">
    <source>
        <dbReference type="Pfam" id="PF04821"/>
    </source>
</evidence>
<dbReference type="PANTHER" id="PTHR22940">
    <property type="entry name" value="TIMEOUT/TIMELESS-2"/>
    <property type="match status" value="1"/>
</dbReference>
<comment type="similarity">
    <text evidence="2">Belongs to the timeless family.</text>
</comment>
<feature type="compositionally biased region" description="Acidic residues" evidence="8">
    <location>
        <begin position="916"/>
        <end position="925"/>
    </location>
</feature>
<feature type="compositionally biased region" description="Low complexity" evidence="8">
    <location>
        <begin position="1023"/>
        <end position="1036"/>
    </location>
</feature>
<dbReference type="OrthoDB" id="310853at2759"/>
<keyword evidence="11" id="KW-1185">Reference proteome</keyword>
<proteinExistence type="inferred from homology"/>
<dbReference type="InterPro" id="IPR044998">
    <property type="entry name" value="Timeless"/>
</dbReference>
<evidence type="ECO:0000256" key="6">
    <source>
        <dbReference type="ARBA" id="ARBA00023254"/>
    </source>
</evidence>
<keyword evidence="4" id="KW-0236">DNA replication inhibitor</keyword>
<keyword evidence="5" id="KW-0539">Nucleus</keyword>
<evidence type="ECO:0000256" key="5">
    <source>
        <dbReference type="ARBA" id="ARBA00023242"/>
    </source>
</evidence>
<comment type="subcellular location">
    <subcellularLocation>
        <location evidence="1">Nucleus</location>
    </subcellularLocation>
</comment>
<feature type="compositionally biased region" description="Basic residues" evidence="8">
    <location>
        <begin position="944"/>
        <end position="954"/>
    </location>
</feature>
<evidence type="ECO:0000313" key="11">
    <source>
        <dbReference type="Proteomes" id="UP000813385"/>
    </source>
</evidence>
<feature type="region of interest" description="Disordered" evidence="8">
    <location>
        <begin position="904"/>
        <end position="1146"/>
    </location>
</feature>
<comment type="caution">
    <text evidence="10">The sequence shown here is derived from an EMBL/GenBank/DDBJ whole genome shotgun (WGS) entry which is preliminary data.</text>
</comment>